<feature type="repeat" description="ARM" evidence="6">
    <location>
        <begin position="159"/>
        <end position="201"/>
    </location>
</feature>
<evidence type="ECO:0000256" key="2">
    <source>
        <dbReference type="ARBA" id="ARBA00022448"/>
    </source>
</evidence>
<dbReference type="InterPro" id="IPR024931">
    <property type="entry name" value="Importin_alpha"/>
</dbReference>
<dbReference type="InterPro" id="IPR011989">
    <property type="entry name" value="ARM-like"/>
</dbReference>
<evidence type="ECO:0000313" key="9">
    <source>
        <dbReference type="Proteomes" id="UP000694888"/>
    </source>
</evidence>
<organism evidence="9 10">
    <name type="scientific">Aplysia californica</name>
    <name type="common">California sea hare</name>
    <dbReference type="NCBI Taxonomy" id="6500"/>
    <lineage>
        <taxon>Eukaryota</taxon>
        <taxon>Metazoa</taxon>
        <taxon>Spiralia</taxon>
        <taxon>Lophotrochozoa</taxon>
        <taxon>Mollusca</taxon>
        <taxon>Gastropoda</taxon>
        <taxon>Heterobranchia</taxon>
        <taxon>Euthyneura</taxon>
        <taxon>Tectipleura</taxon>
        <taxon>Aplysiida</taxon>
        <taxon>Aplysioidea</taxon>
        <taxon>Aplysiidae</taxon>
        <taxon>Aplysia</taxon>
    </lineage>
</organism>
<evidence type="ECO:0000256" key="6">
    <source>
        <dbReference type="PROSITE-ProRule" id="PRU00259"/>
    </source>
</evidence>
<proteinExistence type="inferred from homology"/>
<keyword evidence="4 5" id="KW-0653">Protein transport</keyword>
<evidence type="ECO:0000256" key="5">
    <source>
        <dbReference type="PIRNR" id="PIRNR005673"/>
    </source>
</evidence>
<keyword evidence="3" id="KW-0677">Repeat</keyword>
<dbReference type="RefSeq" id="XP_012942241.1">
    <property type="nucleotide sequence ID" value="XM_013086787.2"/>
</dbReference>
<dbReference type="Proteomes" id="UP000694888">
    <property type="component" value="Unplaced"/>
</dbReference>
<dbReference type="Pfam" id="PF00514">
    <property type="entry name" value="Arm"/>
    <property type="match status" value="6"/>
</dbReference>
<dbReference type="RefSeq" id="XP_005106042.1">
    <property type="nucleotide sequence ID" value="XM_005105985.3"/>
</dbReference>
<dbReference type="InterPro" id="IPR002652">
    <property type="entry name" value="Importin-a_IBB"/>
</dbReference>
<protein>
    <recommendedName>
        <fullName evidence="5">Importin subunit alpha</fullName>
    </recommendedName>
</protein>
<name>A0ABM0K0R5_APLCA</name>
<dbReference type="PROSITE" id="PS50176">
    <property type="entry name" value="ARM_REPEAT"/>
    <property type="match status" value="2"/>
</dbReference>
<dbReference type="Pfam" id="PF16186">
    <property type="entry name" value="Arm_3"/>
    <property type="match status" value="1"/>
</dbReference>
<dbReference type="InterPro" id="IPR032413">
    <property type="entry name" value="Arm_3"/>
</dbReference>
<dbReference type="SMART" id="SM00185">
    <property type="entry name" value="ARM"/>
    <property type="match status" value="8"/>
</dbReference>
<dbReference type="PIRSF" id="PIRSF005673">
    <property type="entry name" value="Importin_alpha"/>
    <property type="match status" value="1"/>
</dbReference>
<dbReference type="PROSITE" id="PS51214">
    <property type="entry name" value="IBB"/>
    <property type="match status" value="1"/>
</dbReference>
<accession>A0ABM0K0R5</accession>
<evidence type="ECO:0000256" key="7">
    <source>
        <dbReference type="SAM" id="MobiDB-lite"/>
    </source>
</evidence>
<feature type="domain" description="IBB" evidence="8">
    <location>
        <begin position="1"/>
        <end position="60"/>
    </location>
</feature>
<keyword evidence="9" id="KW-1185">Reference proteome</keyword>
<evidence type="ECO:0000256" key="1">
    <source>
        <dbReference type="ARBA" id="ARBA00010394"/>
    </source>
</evidence>
<evidence type="ECO:0000313" key="10">
    <source>
        <dbReference type="RefSeq" id="XP_005106042.1"/>
    </source>
</evidence>
<dbReference type="InterPro" id="IPR036975">
    <property type="entry name" value="Importin-a_IBB_sf"/>
</dbReference>
<dbReference type="InterPro" id="IPR016024">
    <property type="entry name" value="ARM-type_fold"/>
</dbReference>
<dbReference type="PANTHER" id="PTHR23316">
    <property type="entry name" value="IMPORTIN ALPHA"/>
    <property type="match status" value="1"/>
</dbReference>
<dbReference type="Pfam" id="PF01749">
    <property type="entry name" value="IBB"/>
    <property type="match status" value="1"/>
</dbReference>
<comment type="similarity">
    <text evidence="1 5">Belongs to the importin alpha family.</text>
</comment>
<dbReference type="InterPro" id="IPR000225">
    <property type="entry name" value="Armadillo"/>
</dbReference>
<feature type="compositionally biased region" description="Polar residues" evidence="7">
    <location>
        <begin position="1"/>
        <end position="11"/>
    </location>
</feature>
<sequence length="524" mass="57726">MSTENGTSAQASRIGAYKNKGRDIEDLRRRRAETSVELRKQKKEETLLKRRNVEILDDEPTSPLQEHNKPAIMPLNEIVTSIKSTDHYVVFNATQSVRKLLSKERNPPIDRVIEAGLVEALVNFLYSNDKPDLQFEAAWALTNIASGTSIQTQAVVRAGAVPHFIRLLTSQSMNLVEQCIWALGNIAGDGAELRDLVTSSGIVEPLISLLDMSAPPAFLRNLTWTFSNLCRNKNPPPKMKAIKSVLPALSALIQHADKEVLADGCWAFSYITDGANIQIQEIVDRPGVLQRLVELLGCVDAAVVTPALRTVGNIVTGTDEQTQAVIDTNVLKMLPSLLQHPKASIKKEACWMLSNITAGSVEQIQAVLDHELMPLLANVLATGDFKSQKEAVWAVTNLTSGGSVVQISKVVENGALQPMCDLLCCKDSKLLLVILDGIRNILEAADKCEQLEPMTLMLEEIGGLDKVEMLQNHENKQIYTKAHGIIDEFFATEDEDSELAPQSDANSSQFQFHTDVQTHSEFNF</sequence>
<evidence type="ECO:0000256" key="3">
    <source>
        <dbReference type="ARBA" id="ARBA00022737"/>
    </source>
</evidence>
<evidence type="ECO:0000256" key="4">
    <source>
        <dbReference type="ARBA" id="ARBA00022927"/>
    </source>
</evidence>
<gene>
    <name evidence="10 11" type="primary">LOC101862672</name>
</gene>
<dbReference type="Gene3D" id="1.20.5.690">
    <property type="entry name" value="Importin-alpha, importin-beta-binding domain"/>
    <property type="match status" value="1"/>
</dbReference>
<dbReference type="SUPFAM" id="SSF48371">
    <property type="entry name" value="ARM repeat"/>
    <property type="match status" value="1"/>
</dbReference>
<keyword evidence="2 5" id="KW-0813">Transport</keyword>
<feature type="repeat" description="ARM" evidence="6">
    <location>
        <begin position="116"/>
        <end position="159"/>
    </location>
</feature>
<evidence type="ECO:0000259" key="8">
    <source>
        <dbReference type="PROSITE" id="PS51214"/>
    </source>
</evidence>
<reference evidence="10 11" key="1">
    <citation type="submission" date="2025-05" db="UniProtKB">
        <authorList>
            <consortium name="RefSeq"/>
        </authorList>
    </citation>
    <scope>IDENTIFICATION</scope>
</reference>
<evidence type="ECO:0000313" key="11">
    <source>
        <dbReference type="RefSeq" id="XP_012942241.1"/>
    </source>
</evidence>
<dbReference type="Gene3D" id="1.25.10.10">
    <property type="entry name" value="Leucine-rich Repeat Variant"/>
    <property type="match status" value="1"/>
</dbReference>
<feature type="region of interest" description="Disordered" evidence="7">
    <location>
        <begin position="1"/>
        <end position="28"/>
    </location>
</feature>
<dbReference type="GeneID" id="101862672"/>